<keyword evidence="6" id="KW-0472">Membrane</keyword>
<dbReference type="PANTHER" id="PTHR43663">
    <property type="entry name" value="CHROMATE TRANSPORT PROTEIN-RELATED"/>
    <property type="match status" value="1"/>
</dbReference>
<dbReference type="EMBL" id="AP022345">
    <property type="protein sequence ID" value="BBU69901.1"/>
    <property type="molecule type" value="Genomic_DNA"/>
</dbReference>
<dbReference type="GO" id="GO:0015109">
    <property type="term" value="F:chromate transmembrane transporter activity"/>
    <property type="evidence" value="ECO:0007669"/>
    <property type="project" value="InterPro"/>
</dbReference>
<evidence type="ECO:0000313" key="8">
    <source>
        <dbReference type="Proteomes" id="UP000463961"/>
    </source>
</evidence>
<dbReference type="Proteomes" id="UP000463961">
    <property type="component" value="Chromosome"/>
</dbReference>
<evidence type="ECO:0000256" key="4">
    <source>
        <dbReference type="ARBA" id="ARBA00022692"/>
    </source>
</evidence>
<dbReference type="AlphaFoldDB" id="A0A679HW20"/>
<dbReference type="Pfam" id="PF02417">
    <property type="entry name" value="Chromate_transp"/>
    <property type="match status" value="1"/>
</dbReference>
<name>A0A679HW20_9RHOO</name>
<dbReference type="InterPro" id="IPR052518">
    <property type="entry name" value="CHR_Transporter"/>
</dbReference>
<proteinExistence type="inferred from homology"/>
<keyword evidence="8" id="KW-1185">Reference proteome</keyword>
<comment type="similarity">
    <text evidence="2">Belongs to the chromate ion transporter (CHR) (TC 2.A.51) family.</text>
</comment>
<accession>A0A679HW20</accession>
<comment type="subcellular location">
    <subcellularLocation>
        <location evidence="1">Cell membrane</location>
        <topology evidence="1">Multi-pass membrane protein</topology>
    </subcellularLocation>
</comment>
<evidence type="ECO:0000313" key="7">
    <source>
        <dbReference type="EMBL" id="BBU69901.1"/>
    </source>
</evidence>
<evidence type="ECO:0000256" key="3">
    <source>
        <dbReference type="ARBA" id="ARBA00022475"/>
    </source>
</evidence>
<keyword evidence="4" id="KW-0812">Transmembrane</keyword>
<keyword evidence="5" id="KW-1133">Transmembrane helix</keyword>
<evidence type="ECO:0000256" key="2">
    <source>
        <dbReference type="ARBA" id="ARBA00005262"/>
    </source>
</evidence>
<evidence type="ECO:0000256" key="6">
    <source>
        <dbReference type="ARBA" id="ARBA00023136"/>
    </source>
</evidence>
<dbReference type="OrthoDB" id="8596378at2"/>
<sequence>MPAPQISDSATKDIPTPAALFRGFSRVGLSGFGGVLPWARRLLVETEGWLTAEEFNVLLGLCQFLPGPNVVNLAVAVGVRFCGWRGAVAGALGLMLGPFFVALLLGVLYGLYGELPAVQSMLHGITLVGAGLIIAMGIRMGLNVKNRVIYLPFAAVAFVGIAVLHWPLPAVMLGGAALTISLSWWRLSQAAKR</sequence>
<evidence type="ECO:0000256" key="1">
    <source>
        <dbReference type="ARBA" id="ARBA00004651"/>
    </source>
</evidence>
<dbReference type="RefSeq" id="WP_162049432.1">
    <property type="nucleotide sequence ID" value="NZ_AP019011.1"/>
</dbReference>
<gene>
    <name evidence="7" type="ORF">ICHIAU1_21840</name>
</gene>
<reference evidence="8" key="1">
    <citation type="submission" date="2020-01" db="EMBL/GenBank/DDBJ databases">
        <title>Phosphoaccumulans saitamaens gen. nov., sp. nov., a polyphosphate accumulating bacterium isolated from surface river water.</title>
        <authorList>
            <person name="Watanabe K."/>
            <person name="Suda W."/>
        </authorList>
    </citation>
    <scope>NUCLEOTIDE SEQUENCE [LARGE SCALE GENOMIC DNA]</scope>
    <source>
        <strain evidence="8">ICHIAU1</strain>
    </source>
</reference>
<dbReference type="PANTHER" id="PTHR43663:SF1">
    <property type="entry name" value="CHROMATE TRANSPORTER"/>
    <property type="match status" value="1"/>
</dbReference>
<dbReference type="GO" id="GO:0005886">
    <property type="term" value="C:plasma membrane"/>
    <property type="evidence" value="ECO:0007669"/>
    <property type="project" value="UniProtKB-SubCell"/>
</dbReference>
<dbReference type="InterPro" id="IPR003370">
    <property type="entry name" value="Chromate_transpt"/>
</dbReference>
<organism evidence="7 8">
    <name type="scientific">Fluviibacter phosphoraccumulans</name>
    <dbReference type="NCBI Taxonomy" id="1751046"/>
    <lineage>
        <taxon>Bacteria</taxon>
        <taxon>Pseudomonadati</taxon>
        <taxon>Pseudomonadota</taxon>
        <taxon>Betaproteobacteria</taxon>
        <taxon>Rhodocyclales</taxon>
        <taxon>Fluviibacteraceae</taxon>
        <taxon>Fluviibacter</taxon>
    </lineage>
</organism>
<protein>
    <submittedName>
        <fullName evidence="7">Chromate transporter</fullName>
    </submittedName>
</protein>
<keyword evidence="3" id="KW-1003">Cell membrane</keyword>
<evidence type="ECO:0000256" key="5">
    <source>
        <dbReference type="ARBA" id="ARBA00022989"/>
    </source>
</evidence>